<dbReference type="VEuPathDB" id="FungiDB:CNA06570"/>
<evidence type="ECO:0000313" key="2">
    <source>
        <dbReference type="Proteomes" id="UP000002149"/>
    </source>
</evidence>
<dbReference type="InParanoid" id="A0A0S2LI04"/>
<dbReference type="eggNOG" id="ENOG502SCUK">
    <property type="taxonomic scope" value="Eukaryota"/>
</dbReference>
<reference evidence="1 2" key="1">
    <citation type="journal article" date="2005" name="Science">
        <title>The genome of the basidiomycetous yeast and human pathogen Cryptococcus neoformans.</title>
        <authorList>
            <person name="Loftus B.J."/>
            <person name="Fung E."/>
            <person name="Roncaglia P."/>
            <person name="Rowley D."/>
            <person name="Amedeo P."/>
            <person name="Bruno D."/>
            <person name="Vamathevan J."/>
            <person name="Miranda M."/>
            <person name="Anderson I.J."/>
            <person name="Fraser J.A."/>
            <person name="Allen J.E."/>
            <person name="Bosdet I.E."/>
            <person name="Brent M.R."/>
            <person name="Chiu R."/>
            <person name="Doering T.L."/>
            <person name="Donlin M.J."/>
            <person name="D'Souza C.A."/>
            <person name="Fox D.S."/>
            <person name="Grinberg V."/>
            <person name="Fu J."/>
            <person name="Fukushima M."/>
            <person name="Haas B.J."/>
            <person name="Huang J.C."/>
            <person name="Janbon G."/>
            <person name="Jones S.J."/>
            <person name="Koo H.L."/>
            <person name="Krzywinski M.I."/>
            <person name="Kwon-Chung J.K."/>
            <person name="Lengeler K.B."/>
            <person name="Maiti R."/>
            <person name="Marra M.A."/>
            <person name="Marra R.E."/>
            <person name="Mathewson C.A."/>
            <person name="Mitchell T.G."/>
            <person name="Pertea M."/>
            <person name="Riggs F.R."/>
            <person name="Salzberg S.L."/>
            <person name="Schein J.E."/>
            <person name="Shvartsbeyn A."/>
            <person name="Shin H."/>
            <person name="Shumway M."/>
            <person name="Specht C.A."/>
            <person name="Suh B.B."/>
            <person name="Tenney A."/>
            <person name="Utterback T.R."/>
            <person name="Wickes B.L."/>
            <person name="Wortman J.R."/>
            <person name="Wye N.H."/>
            <person name="Kronstad J.W."/>
            <person name="Lodge J.K."/>
            <person name="Heitman J."/>
            <person name="Davis R.W."/>
            <person name="Fraser C.M."/>
            <person name="Hyman R.W."/>
        </authorList>
    </citation>
    <scope>NUCLEOTIDE SEQUENCE [LARGE SCALE GENOMIC DNA]</scope>
    <source>
        <strain evidence="2">JEC21 / ATCC MYA-565</strain>
    </source>
</reference>
<dbReference type="PaxDb" id="214684-A0A0S2LI04"/>
<dbReference type="KEGG" id="cne:CNA06570"/>
<dbReference type="RefSeq" id="XP_024514178.1">
    <property type="nucleotide sequence ID" value="XM_024656106.1"/>
</dbReference>
<keyword evidence="2" id="KW-1185">Reference proteome</keyword>
<gene>
    <name evidence="1" type="ordered locus">CNA06570</name>
</gene>
<accession>A0A0S2LI04</accession>
<proteinExistence type="predicted"/>
<name>A0A0S2LI04_CRYD1</name>
<sequence>MLRSQPTSLMLSNSYMAQEYIKGRSAQITVFVQQYYFHSKEPLIMDKFGISPTDTVSSANSIEINDALFCEHGLEVCKHCEFDAREDNDAMMGLDPAPRAPLELPAHFKNNKDGSFTCKQHGNANCKSCFGWKKQITKLHKEGKKAASKKKDTGTSLY</sequence>
<dbReference type="EMBL" id="AE017341">
    <property type="protein sequence ID" value="ALO60353.1"/>
    <property type="molecule type" value="Genomic_DNA"/>
</dbReference>
<dbReference type="Proteomes" id="UP000002149">
    <property type="component" value="Chromosome 1"/>
</dbReference>
<protein>
    <submittedName>
        <fullName evidence="1">Expressed protein</fullName>
    </submittedName>
</protein>
<evidence type="ECO:0000313" key="1">
    <source>
        <dbReference type="EMBL" id="ALO60353.1"/>
    </source>
</evidence>
<dbReference type="AlphaFoldDB" id="A0A0S2LI04"/>
<organism evidence="1 2">
    <name type="scientific">Cryptococcus deneoformans (strain JEC21 / ATCC MYA-565)</name>
    <name type="common">Cryptococcus neoformans var. neoformans serotype D</name>
    <dbReference type="NCBI Taxonomy" id="214684"/>
    <lineage>
        <taxon>Eukaryota</taxon>
        <taxon>Fungi</taxon>
        <taxon>Dikarya</taxon>
        <taxon>Basidiomycota</taxon>
        <taxon>Agaricomycotina</taxon>
        <taxon>Tremellomycetes</taxon>
        <taxon>Tremellales</taxon>
        <taxon>Cryptococcaceae</taxon>
        <taxon>Cryptococcus</taxon>
        <taxon>Cryptococcus neoformans species complex</taxon>
    </lineage>
</organism>
<dbReference type="OrthoDB" id="2533496at2759"/>
<dbReference type="GeneID" id="3253922"/>